<dbReference type="GO" id="GO:0004783">
    <property type="term" value="F:sulfite reductase (NADPH) activity"/>
    <property type="evidence" value="ECO:0007669"/>
    <property type="project" value="UniProtKB-EC"/>
</dbReference>
<dbReference type="InterPro" id="IPR008254">
    <property type="entry name" value="Flavodoxin/NO_synth"/>
</dbReference>
<comment type="catalytic activity">
    <reaction evidence="10 11">
        <text>hydrogen sulfide + 3 NADP(+) + 3 H2O = sulfite + 3 NADPH + 4 H(+)</text>
        <dbReference type="Rhea" id="RHEA:13801"/>
        <dbReference type="ChEBI" id="CHEBI:15377"/>
        <dbReference type="ChEBI" id="CHEBI:15378"/>
        <dbReference type="ChEBI" id="CHEBI:17359"/>
        <dbReference type="ChEBI" id="CHEBI:29919"/>
        <dbReference type="ChEBI" id="CHEBI:57783"/>
        <dbReference type="ChEBI" id="CHEBI:58349"/>
        <dbReference type="EC" id="1.8.1.2"/>
    </reaction>
</comment>
<dbReference type="InterPro" id="IPR001094">
    <property type="entry name" value="Flavdoxin-like"/>
</dbReference>
<dbReference type="InterPro" id="IPR001433">
    <property type="entry name" value="OxRdtase_FAD/NAD-bd"/>
</dbReference>
<dbReference type="PROSITE" id="PS50902">
    <property type="entry name" value="FLAVODOXIN_LIKE"/>
    <property type="match status" value="1"/>
</dbReference>
<dbReference type="InterPro" id="IPR039261">
    <property type="entry name" value="FNR_nucleotide-bd"/>
</dbReference>
<dbReference type="HOGENOM" id="CLU_001570_17_7_6"/>
<dbReference type="PRINTS" id="PR00369">
    <property type="entry name" value="FLAVODOXIN"/>
</dbReference>
<reference evidence="15 16" key="1">
    <citation type="submission" date="2006-03" db="EMBL/GenBank/DDBJ databases">
        <title>Complete sequence of Shewanella denitrificans OS217.</title>
        <authorList>
            <consortium name="US DOE Joint Genome Institute"/>
            <person name="Copeland A."/>
            <person name="Lucas S."/>
            <person name="Lapidus A."/>
            <person name="Barry K."/>
            <person name="Detter J.C."/>
            <person name="Glavina del Rio T."/>
            <person name="Hammon N."/>
            <person name="Israni S."/>
            <person name="Dalin E."/>
            <person name="Tice H."/>
            <person name="Pitluck S."/>
            <person name="Brettin T."/>
            <person name="Bruce D."/>
            <person name="Han C."/>
            <person name="Tapia R."/>
            <person name="Gilna P."/>
            <person name="Kiss H."/>
            <person name="Schmutz J."/>
            <person name="Larimer F."/>
            <person name="Land M."/>
            <person name="Hauser L."/>
            <person name="Kyrpides N."/>
            <person name="Lykidis A."/>
            <person name="Richardson P."/>
        </authorList>
    </citation>
    <scope>NUCLEOTIDE SEQUENCE [LARGE SCALE GENOMIC DNA]</scope>
    <source>
        <strain evidence="16">OS217 / ATCC BAA-1090 / DSM 15013</strain>
    </source>
</reference>
<evidence type="ECO:0000256" key="1">
    <source>
        <dbReference type="ARBA" id="ARBA00022448"/>
    </source>
</evidence>
<dbReference type="Pfam" id="PF00175">
    <property type="entry name" value="NAD_binding_1"/>
    <property type="match status" value="1"/>
</dbReference>
<dbReference type="KEGG" id="sdn:Sden_0932"/>
<dbReference type="InterPro" id="IPR003097">
    <property type="entry name" value="CysJ-like_FAD-binding"/>
</dbReference>
<feature type="binding site" evidence="12">
    <location>
        <position position="561"/>
    </location>
    <ligand>
        <name>NADP(+)</name>
        <dbReference type="ChEBI" id="CHEBI:58349"/>
    </ligand>
</feature>
<feature type="binding site" evidence="12">
    <location>
        <begin position="525"/>
        <end position="529"/>
    </location>
    <ligand>
        <name>NADP(+)</name>
        <dbReference type="ChEBI" id="CHEBI:58349"/>
    </ligand>
</feature>
<feature type="binding site" evidence="12">
    <location>
        <position position="599"/>
    </location>
    <ligand>
        <name>FAD</name>
        <dbReference type="ChEBI" id="CHEBI:57692"/>
    </ligand>
</feature>
<proteinExistence type="predicted"/>
<keyword evidence="8 11" id="KW-0560">Oxidoreductase</keyword>
<dbReference type="GO" id="GO:0010181">
    <property type="term" value="F:FMN binding"/>
    <property type="evidence" value="ECO:0007669"/>
    <property type="project" value="InterPro"/>
</dbReference>
<evidence type="ECO:0000256" key="3">
    <source>
        <dbReference type="ARBA" id="ARBA00022630"/>
    </source>
</evidence>
<comment type="cofactor">
    <cofactor evidence="11 12">
        <name>FAD</name>
        <dbReference type="ChEBI" id="CHEBI:57692"/>
    </cofactor>
    <text evidence="11 12">Binds 1 FAD per subunit.</text>
</comment>
<dbReference type="InterPro" id="IPR029039">
    <property type="entry name" value="Flavoprotein-like_sf"/>
</dbReference>
<dbReference type="SUPFAM" id="SSF52218">
    <property type="entry name" value="Flavoproteins"/>
    <property type="match status" value="1"/>
</dbReference>
<evidence type="ECO:0000313" key="15">
    <source>
        <dbReference type="EMBL" id="ABE54220.1"/>
    </source>
</evidence>
<evidence type="ECO:0000259" key="14">
    <source>
        <dbReference type="PROSITE" id="PS51384"/>
    </source>
</evidence>
<dbReference type="UniPathway" id="UPA00140">
    <property type="reaction ID" value="UER00207"/>
</dbReference>
<organism evidence="15 16">
    <name type="scientific">Shewanella denitrificans (strain OS217 / ATCC BAA-1090 / DSM 15013)</name>
    <dbReference type="NCBI Taxonomy" id="318161"/>
    <lineage>
        <taxon>Bacteria</taxon>
        <taxon>Pseudomonadati</taxon>
        <taxon>Pseudomonadota</taxon>
        <taxon>Gammaproteobacteria</taxon>
        <taxon>Alteromonadales</taxon>
        <taxon>Shewanellaceae</taxon>
        <taxon>Shewanella</taxon>
    </lineage>
</organism>
<keyword evidence="9 11" id="KW-0198">Cysteine biosynthesis</keyword>
<comment type="cofactor">
    <cofactor evidence="11 12">
        <name>FMN</name>
        <dbReference type="ChEBI" id="CHEBI:58210"/>
    </cofactor>
    <text evidence="11 12">Binds 1 FMN per subunit.</text>
</comment>
<gene>
    <name evidence="15" type="ordered locus">Sden_0932</name>
</gene>
<dbReference type="GO" id="GO:0050660">
    <property type="term" value="F:flavin adenine dinucleotide binding"/>
    <property type="evidence" value="ECO:0007669"/>
    <property type="project" value="InterPro"/>
</dbReference>
<dbReference type="PANTHER" id="PTHR19384">
    <property type="entry name" value="NITRIC OXIDE SYNTHASE-RELATED"/>
    <property type="match status" value="1"/>
</dbReference>
<evidence type="ECO:0000256" key="5">
    <source>
        <dbReference type="ARBA" id="ARBA00022827"/>
    </source>
</evidence>
<dbReference type="GO" id="GO:0070814">
    <property type="term" value="P:hydrogen sulfide biosynthetic process"/>
    <property type="evidence" value="ECO:0007669"/>
    <property type="project" value="UniProtKB-UniPathway"/>
</dbReference>
<evidence type="ECO:0000256" key="6">
    <source>
        <dbReference type="ARBA" id="ARBA00022857"/>
    </source>
</evidence>
<dbReference type="NCBIfam" id="TIGR01931">
    <property type="entry name" value="cysJ"/>
    <property type="match status" value="1"/>
</dbReference>
<keyword evidence="4 11" id="KW-0288">FMN</keyword>
<dbReference type="InterPro" id="IPR017927">
    <property type="entry name" value="FAD-bd_FR_type"/>
</dbReference>
<feature type="binding site" evidence="12">
    <location>
        <begin position="387"/>
        <end position="390"/>
    </location>
    <ligand>
        <name>FAD</name>
        <dbReference type="ChEBI" id="CHEBI:57692"/>
    </ligand>
</feature>
<dbReference type="SUPFAM" id="SSF52343">
    <property type="entry name" value="Ferredoxin reductase-like, C-terminal NADP-linked domain"/>
    <property type="match status" value="1"/>
</dbReference>
<dbReference type="PRINTS" id="PR00371">
    <property type="entry name" value="FPNCR"/>
</dbReference>
<dbReference type="EMBL" id="CP000302">
    <property type="protein sequence ID" value="ABE54220.1"/>
    <property type="molecule type" value="Genomic_DNA"/>
</dbReference>
<keyword evidence="5 11" id="KW-0274">FAD</keyword>
<feature type="binding site" evidence="12">
    <location>
        <begin position="405"/>
        <end position="407"/>
    </location>
    <ligand>
        <name>FAD</name>
        <dbReference type="ChEBI" id="CHEBI:57692"/>
    </ligand>
</feature>
<dbReference type="InterPro" id="IPR001709">
    <property type="entry name" value="Flavoprot_Pyr_Nucl_cyt_Rdtase"/>
</dbReference>
<dbReference type="FunFam" id="3.40.50.360:FF:000018">
    <property type="entry name" value="Sulfite reductase [NADPH] flavoprotein alpha-component"/>
    <property type="match status" value="1"/>
</dbReference>
<keyword evidence="6 11" id="KW-0521">NADP</keyword>
<dbReference type="CDD" id="cd06199">
    <property type="entry name" value="SiR"/>
    <property type="match status" value="1"/>
</dbReference>
<keyword evidence="2 11" id="KW-0028">Amino-acid biosynthesis</keyword>
<evidence type="ECO:0000256" key="8">
    <source>
        <dbReference type="ARBA" id="ARBA00023002"/>
    </source>
</evidence>
<dbReference type="InterPro" id="IPR010199">
    <property type="entry name" value="CysJ"/>
</dbReference>
<dbReference type="Gene3D" id="2.40.30.10">
    <property type="entry name" value="Translation factors"/>
    <property type="match status" value="1"/>
</dbReference>
<feature type="binding site" evidence="12">
    <location>
        <begin position="420"/>
        <end position="423"/>
    </location>
    <ligand>
        <name>FAD</name>
        <dbReference type="ChEBI" id="CHEBI:57692"/>
    </ligand>
</feature>
<evidence type="ECO:0000256" key="11">
    <source>
        <dbReference type="PIRNR" id="PIRNR000207"/>
    </source>
</evidence>
<evidence type="ECO:0000256" key="4">
    <source>
        <dbReference type="ARBA" id="ARBA00022643"/>
    </source>
</evidence>
<dbReference type="GO" id="GO:0019344">
    <property type="term" value="P:cysteine biosynthetic process"/>
    <property type="evidence" value="ECO:0007669"/>
    <property type="project" value="UniProtKB-KW"/>
</dbReference>
<feature type="binding site" evidence="12">
    <location>
        <begin position="72"/>
        <end position="77"/>
    </location>
    <ligand>
        <name>FMN</name>
        <dbReference type="ChEBI" id="CHEBI:58210"/>
    </ligand>
</feature>
<feature type="binding site" evidence="12">
    <location>
        <begin position="119"/>
        <end position="122"/>
    </location>
    <ligand>
        <name>FMN</name>
        <dbReference type="ChEBI" id="CHEBI:58210"/>
    </ligand>
</feature>
<dbReference type="FunFam" id="3.40.50.80:FF:000001">
    <property type="entry name" value="NADPH--cytochrome P450 reductase 1"/>
    <property type="match status" value="1"/>
</dbReference>
<dbReference type="PIRSF" id="PIRSF000207">
    <property type="entry name" value="SiR-FP_CysJ"/>
    <property type="match status" value="1"/>
</dbReference>
<dbReference type="eggNOG" id="COG0369">
    <property type="taxonomic scope" value="Bacteria"/>
</dbReference>
<comment type="pathway">
    <text evidence="11">Sulfur metabolism; hydrogen sulfide biosynthesis; hydrogen sulfide from sulfite (NADPH route): step 1/1.</text>
</comment>
<dbReference type="Pfam" id="PF00667">
    <property type="entry name" value="FAD_binding_1"/>
    <property type="match status" value="1"/>
</dbReference>
<dbReference type="RefSeq" id="WP_011495384.1">
    <property type="nucleotide sequence ID" value="NC_007954.1"/>
</dbReference>
<dbReference type="Gene3D" id="3.40.50.80">
    <property type="entry name" value="Nucleotide-binding domain of ferredoxin-NADP reductase (FNR) module"/>
    <property type="match status" value="1"/>
</dbReference>
<dbReference type="Gene3D" id="1.20.990.10">
    <property type="entry name" value="NADPH-cytochrome p450 Reductase, Chain A, domain 3"/>
    <property type="match status" value="1"/>
</dbReference>
<evidence type="ECO:0000256" key="12">
    <source>
        <dbReference type="PIRSR" id="PIRSR000207-1"/>
    </source>
</evidence>
<comment type="function">
    <text evidence="11">Component of the sulfite reductase complex that catalyzes the 6-electron reduction of sulfite to sulfide. This is one of several activities required for the biosynthesis of L-cysteine from sulfate. The flavoprotein component catalyzes the electron flow from NADPH -&gt; FAD -&gt; FMN to the hemoprotein component.</text>
</comment>
<dbReference type="PROSITE" id="PS51384">
    <property type="entry name" value="FAD_FR"/>
    <property type="match status" value="1"/>
</dbReference>
<sequence length="599" mass="65372">MLLNELSSLASPLSQGQVDQLKKLTAELSAVQLAWVSGYLAASANSGANVGQGAGALAQAAPEQTVTILYGSQTGNGRGVATALAAKAQAQGYAVNLTSMGDYNSRQLKQETLLLLVVSTHGEGEAPDDAMELHKFLGSKRAPKLDQLHYSVLALGDSSYEFFCQTGKDFDARLSALGAKSLLPMVECDVDYDKAADTWQEQVITAIKPHLASTSVSSASVVSINSAQESIFSKQAPYSAEVLVSQKLTGRDSDRDVRHVEIDLADSGLTYEVGDALGIWFTNNEALVDEIISSLALSADEPVTIGDNSMSLKQALIEHKELTQLNPAFVKAWAELSVNAKLLSLQDDKAALRQFILSHQVIDLVTAYPAKVDAAQFVELLRPLTPRLYSIASSQAEVEAEVHLTVALVEDERQGQTRFGGASHFLASAQEGQSVKVYVEPNKHFRLPENPDTPVIMVGPGTGVAPFRAFMQQRAVDGVSGNSWLFFGNPHFEQDFLYQTEWQQHLKNGELTRLDVAFSRDQAHKVYVQHRIKEQGRDVWQWLQDGAHLYICGDAERMAKDVHQALIEVAMEFGGLSADDAAAYLDELRSQKRYQKDVY</sequence>
<feature type="binding site" evidence="12">
    <location>
        <begin position="519"/>
        <end position="520"/>
    </location>
    <ligand>
        <name>NADP(+)</name>
        <dbReference type="ChEBI" id="CHEBI:58349"/>
    </ligand>
</feature>
<dbReference type="STRING" id="318161.Sden_0932"/>
<keyword evidence="3 11" id="KW-0285">Flavoprotein</keyword>
<evidence type="ECO:0000256" key="2">
    <source>
        <dbReference type="ARBA" id="ARBA00022605"/>
    </source>
</evidence>
<dbReference type="InterPro" id="IPR017938">
    <property type="entry name" value="Riboflavin_synthase-like_b-brl"/>
</dbReference>
<dbReference type="GO" id="GO:0005829">
    <property type="term" value="C:cytosol"/>
    <property type="evidence" value="ECO:0007669"/>
    <property type="project" value="TreeGrafter"/>
</dbReference>
<dbReference type="SUPFAM" id="SSF63380">
    <property type="entry name" value="Riboflavin synthase domain-like"/>
    <property type="match status" value="1"/>
</dbReference>
<name>Q12QQ6_SHEDO</name>
<dbReference type="Proteomes" id="UP000001982">
    <property type="component" value="Chromosome"/>
</dbReference>
<dbReference type="OrthoDB" id="9816402at2"/>
<evidence type="ECO:0000259" key="13">
    <source>
        <dbReference type="PROSITE" id="PS50902"/>
    </source>
</evidence>
<dbReference type="EC" id="1.8.1.2" evidence="11"/>
<evidence type="ECO:0000256" key="9">
    <source>
        <dbReference type="ARBA" id="ARBA00023192"/>
    </source>
</evidence>
<comment type="subunit">
    <text evidence="11">Alpha(8)-beta(8). The alpha component is a flavoprotein, the beta component is a hemoprotein.</text>
</comment>
<protein>
    <recommendedName>
        <fullName evidence="11">Sulfite reductase [NADPH] flavoprotein alpha-component</fullName>
        <shortName evidence="11">SiR-FP</shortName>
        <ecNumber evidence="11">1.8.1.2</ecNumber>
    </recommendedName>
</protein>
<keyword evidence="16" id="KW-1185">Reference proteome</keyword>
<feature type="domain" description="Flavodoxin-like" evidence="13">
    <location>
        <begin position="66"/>
        <end position="204"/>
    </location>
</feature>
<feature type="binding site" evidence="12">
    <location>
        <position position="323"/>
    </location>
    <ligand>
        <name>FAD</name>
        <dbReference type="ChEBI" id="CHEBI:57692"/>
    </ligand>
</feature>
<feature type="domain" description="FAD-binding FR-type" evidence="14">
    <location>
        <begin position="235"/>
        <end position="448"/>
    </location>
</feature>
<dbReference type="InterPro" id="IPR023173">
    <property type="entry name" value="NADPH_Cyt_P450_Rdtase_alpha"/>
</dbReference>
<keyword evidence="1 11" id="KW-0813">Transport</keyword>
<dbReference type="AlphaFoldDB" id="Q12QQ6"/>
<dbReference type="PANTHER" id="PTHR19384:SF128">
    <property type="entry name" value="NADPH OXIDOREDUCTASE A"/>
    <property type="match status" value="1"/>
</dbReference>
<evidence type="ECO:0000256" key="10">
    <source>
        <dbReference type="ARBA" id="ARBA00052219"/>
    </source>
</evidence>
<accession>Q12QQ6</accession>
<feature type="binding site" evidence="12">
    <location>
        <begin position="155"/>
        <end position="164"/>
    </location>
    <ligand>
        <name>FMN</name>
        <dbReference type="ChEBI" id="CHEBI:58210"/>
    </ligand>
</feature>
<keyword evidence="7 11" id="KW-0249">Electron transport</keyword>
<dbReference type="Pfam" id="PF00258">
    <property type="entry name" value="Flavodoxin_1"/>
    <property type="match status" value="1"/>
</dbReference>
<evidence type="ECO:0000313" key="16">
    <source>
        <dbReference type="Proteomes" id="UP000001982"/>
    </source>
</evidence>
<dbReference type="Gene3D" id="3.40.50.360">
    <property type="match status" value="1"/>
</dbReference>
<evidence type="ECO:0000256" key="7">
    <source>
        <dbReference type="ARBA" id="ARBA00022982"/>
    </source>
</evidence>